<dbReference type="PANTHER" id="PTHR19375">
    <property type="entry name" value="HEAT SHOCK PROTEIN 70KDA"/>
    <property type="match status" value="1"/>
</dbReference>
<evidence type="ECO:0000313" key="5">
    <source>
        <dbReference type="Proteomes" id="UP001177003"/>
    </source>
</evidence>
<proteinExistence type="inferred from homology"/>
<dbReference type="SUPFAM" id="SSF53067">
    <property type="entry name" value="Actin-like ATPase domain"/>
    <property type="match status" value="2"/>
</dbReference>
<comment type="similarity">
    <text evidence="1">Belongs to the heat shock protein 70 family.</text>
</comment>
<keyword evidence="5" id="KW-1185">Reference proteome</keyword>
<dbReference type="GO" id="GO:0140662">
    <property type="term" value="F:ATP-dependent protein folding chaperone"/>
    <property type="evidence" value="ECO:0007669"/>
    <property type="project" value="InterPro"/>
</dbReference>
<dbReference type="FunFam" id="3.30.420.40:FF:000545">
    <property type="entry name" value="Endoplasmic reticulum chaperone BiP"/>
    <property type="match status" value="1"/>
</dbReference>
<accession>A0AA35ZUW6</accession>
<dbReference type="Proteomes" id="UP001177003">
    <property type="component" value="Chromosome 8"/>
</dbReference>
<evidence type="ECO:0000256" key="2">
    <source>
        <dbReference type="ARBA" id="ARBA00022741"/>
    </source>
</evidence>
<dbReference type="Pfam" id="PF00012">
    <property type="entry name" value="HSP70"/>
    <property type="match status" value="1"/>
</dbReference>
<dbReference type="AlphaFoldDB" id="A0AA35ZUW6"/>
<dbReference type="Gene3D" id="3.30.420.40">
    <property type="match status" value="2"/>
</dbReference>
<protein>
    <recommendedName>
        <fullName evidence="6">Heat shock protein 70</fullName>
    </recommendedName>
</protein>
<dbReference type="InterPro" id="IPR043129">
    <property type="entry name" value="ATPase_NBD"/>
</dbReference>
<name>A0AA35ZUW6_LACSI</name>
<evidence type="ECO:0000256" key="1">
    <source>
        <dbReference type="ARBA" id="ARBA00007381"/>
    </source>
</evidence>
<evidence type="ECO:0000256" key="3">
    <source>
        <dbReference type="ARBA" id="ARBA00022840"/>
    </source>
</evidence>
<dbReference type="EMBL" id="OX465084">
    <property type="protein sequence ID" value="CAI9298759.1"/>
    <property type="molecule type" value="Genomic_DNA"/>
</dbReference>
<dbReference type="InterPro" id="IPR013126">
    <property type="entry name" value="Hsp_70_fam"/>
</dbReference>
<organism evidence="4 5">
    <name type="scientific">Lactuca saligna</name>
    <name type="common">Willowleaf lettuce</name>
    <dbReference type="NCBI Taxonomy" id="75948"/>
    <lineage>
        <taxon>Eukaryota</taxon>
        <taxon>Viridiplantae</taxon>
        <taxon>Streptophyta</taxon>
        <taxon>Embryophyta</taxon>
        <taxon>Tracheophyta</taxon>
        <taxon>Spermatophyta</taxon>
        <taxon>Magnoliopsida</taxon>
        <taxon>eudicotyledons</taxon>
        <taxon>Gunneridae</taxon>
        <taxon>Pentapetalae</taxon>
        <taxon>asterids</taxon>
        <taxon>campanulids</taxon>
        <taxon>Asterales</taxon>
        <taxon>Asteraceae</taxon>
        <taxon>Cichorioideae</taxon>
        <taxon>Cichorieae</taxon>
        <taxon>Lactucinae</taxon>
        <taxon>Lactuca</taxon>
    </lineage>
</organism>
<evidence type="ECO:0008006" key="6">
    <source>
        <dbReference type="Google" id="ProtNLM"/>
    </source>
</evidence>
<keyword evidence="3" id="KW-0067">ATP-binding</keyword>
<dbReference type="GO" id="GO:0005524">
    <property type="term" value="F:ATP binding"/>
    <property type="evidence" value="ECO:0007669"/>
    <property type="project" value="UniProtKB-KW"/>
</dbReference>
<reference evidence="4" key="1">
    <citation type="submission" date="2023-04" db="EMBL/GenBank/DDBJ databases">
        <authorList>
            <person name="Vijverberg K."/>
            <person name="Xiong W."/>
            <person name="Schranz E."/>
        </authorList>
    </citation>
    <scope>NUCLEOTIDE SEQUENCE</scope>
</reference>
<evidence type="ECO:0000313" key="4">
    <source>
        <dbReference type="EMBL" id="CAI9298759.1"/>
    </source>
</evidence>
<dbReference type="PRINTS" id="PR00301">
    <property type="entry name" value="HEATSHOCK70"/>
</dbReference>
<keyword evidence="2" id="KW-0547">Nucleotide-binding</keyword>
<gene>
    <name evidence="4" type="ORF">LSALG_LOCUS37504</name>
</gene>
<sequence>MKEISSMIIKKMKEVAEAYVGQTVKNVVITVPAYFNDSQHKVTKDAALIDGLNVLRMINEPTAPAIAYGIDNMLGLTRKRNVVVFDLGGGTFDVCILTIDEIISKPLSFFPLKME</sequence>